<protein>
    <recommendedName>
        <fullName evidence="1">FtsK gamma domain-containing protein</fullName>
    </recommendedName>
</protein>
<dbReference type="SMART" id="SM00843">
    <property type="entry name" value="Ftsk_gamma"/>
    <property type="match status" value="1"/>
</dbReference>
<dbReference type="Pfam" id="PF09397">
    <property type="entry name" value="FtsK_gamma"/>
    <property type="match status" value="1"/>
</dbReference>
<evidence type="ECO:0000313" key="3">
    <source>
        <dbReference type="Proteomes" id="UP000501374"/>
    </source>
</evidence>
<dbReference type="InterPro" id="IPR018541">
    <property type="entry name" value="Ftsk_gamma"/>
</dbReference>
<dbReference type="EMBL" id="CP035727">
    <property type="protein sequence ID" value="QIW19046.1"/>
    <property type="molecule type" value="Genomic_DNA"/>
</dbReference>
<dbReference type="InterPro" id="IPR036390">
    <property type="entry name" value="WH_DNA-bd_sf"/>
</dbReference>
<evidence type="ECO:0000313" key="2">
    <source>
        <dbReference type="EMBL" id="QIW19046.1"/>
    </source>
</evidence>
<accession>A0A6H0TIJ9</accession>
<evidence type="ECO:0000259" key="1">
    <source>
        <dbReference type="SMART" id="SM00843"/>
    </source>
</evidence>
<dbReference type="SUPFAM" id="SSF46785">
    <property type="entry name" value="Winged helix' DNA-binding domain"/>
    <property type="match status" value="1"/>
</dbReference>
<proteinExistence type="predicted"/>
<feature type="domain" description="FtsK gamma" evidence="1">
    <location>
        <begin position="12"/>
        <end position="64"/>
    </location>
</feature>
<dbReference type="RefSeq" id="WP_172553679.1">
    <property type="nucleotide sequence ID" value="NZ_CP035727.2"/>
</dbReference>
<dbReference type="AlphaFoldDB" id="A0A6H0TIJ9"/>
<name>A0A6H0TIJ9_BACTU</name>
<organism evidence="2 3">
    <name type="scientific">Bacillus thuringiensis serovar andalousiensis</name>
    <dbReference type="NCBI Taxonomy" id="257985"/>
    <lineage>
        <taxon>Bacteria</taxon>
        <taxon>Bacillati</taxon>
        <taxon>Bacillota</taxon>
        <taxon>Bacilli</taxon>
        <taxon>Bacillales</taxon>
        <taxon>Bacillaceae</taxon>
        <taxon>Bacillus</taxon>
        <taxon>Bacillus cereus group</taxon>
    </lineage>
</organism>
<dbReference type="InterPro" id="IPR036388">
    <property type="entry name" value="WH-like_DNA-bd_sf"/>
</dbReference>
<sequence>MGDEFNDVRKINEDMNRLYKFAKQEVIEQQVASVSFLQRKFWIGYIMAYEMMGKIKRTIEETLSEMVQ</sequence>
<dbReference type="Gene3D" id="1.10.10.10">
    <property type="entry name" value="Winged helix-like DNA-binding domain superfamily/Winged helix DNA-binding domain"/>
    <property type="match status" value="1"/>
</dbReference>
<reference evidence="3" key="1">
    <citation type="submission" date="2019-02" db="EMBL/GenBank/DDBJ databases">
        <title>Structural and Functional analysis of Lanthipeptide from Bacillus thuringiensis serovar andalousiensis B23193.</title>
        <authorList>
            <person name="Andreeva J.V."/>
            <person name="Grigoreva A."/>
        </authorList>
    </citation>
    <scope>NUCLEOTIDE SEQUENCE [LARGE SCALE GENOMIC DNA]</scope>
    <source>
        <strain evidence="3">B23193</strain>
    </source>
</reference>
<gene>
    <name evidence="2" type="ORF">EVG22_11425</name>
</gene>
<dbReference type="Proteomes" id="UP000501374">
    <property type="component" value="Chromosome"/>
</dbReference>